<evidence type="ECO:0000313" key="1">
    <source>
        <dbReference type="EMBL" id="MDF2954136.1"/>
    </source>
</evidence>
<accession>A0AAE3P513</accession>
<dbReference type="AlphaFoldDB" id="A0AAE3P513"/>
<organism evidence="1 2">
    <name type="scientific">Candidatus Thermodesulfobacterium syntrophicum</name>
    <dbReference type="NCBI Taxonomy" id="3060442"/>
    <lineage>
        <taxon>Bacteria</taxon>
        <taxon>Pseudomonadati</taxon>
        <taxon>Thermodesulfobacteriota</taxon>
        <taxon>Thermodesulfobacteria</taxon>
        <taxon>Thermodesulfobacteriales</taxon>
        <taxon>Thermodesulfobacteriaceae</taxon>
        <taxon>Thermodesulfobacterium</taxon>
    </lineage>
</organism>
<proteinExistence type="predicted"/>
<name>A0AAE3P513_9BACT</name>
<dbReference type="Proteomes" id="UP001144110">
    <property type="component" value="Unassembled WGS sequence"/>
</dbReference>
<comment type="caution">
    <text evidence="1">The sequence shown here is derived from an EMBL/GenBank/DDBJ whole genome shotgun (WGS) entry which is preliminary data.</text>
</comment>
<dbReference type="EMBL" id="JAPHEG010000006">
    <property type="protein sequence ID" value="MDF2954136.1"/>
    <property type="molecule type" value="Genomic_DNA"/>
</dbReference>
<sequence>MFCLFQVPLSRGHSLEVSWLEVISPQENTSIIEKKPKIKVRFLKPVKIDTLLVILDGTDITQLLEVKENEFEYKPFMVLPPGNHVIIVTVYDLEGNQLQKEIQFTTKHSKFFEEMVSENELGVTYENLLKNTDSSEDIPDSKIEANLSSQNRIKKGNWSFNLNTNLRYYDQNTPLSPPLEKGIEVINWLLTGAYSKGKFNFKGDVGDVQITETPYTVPSLSRRGGVFDFRYGNYQLRLFSVRSPQVFGLEGGTGISTSTDDHILGVSGGVKLFQNKVNLKMIYVTGEEPATSFGISSLPGKKKGNVWGFLVTTNFFSSKLKAELEVDFSKYDPDTSDEFEEKSDRAYRFTIGGFLDNYNYEFTYEYLGRDYAVVGQMLEKDKEGFTFTGGANWGVHNLNIMFLRYNDNVRDDELLPRIINSQGSINYSFTKFSEVPINLSVQKSIQESTDEPSGTPPLDLHTDTVSGQISFIKDNLNIGFQTSYSYMNDKTDTNQDQTNIIYSLTTSYYLPTFSISPSFSLNQLKDHLTDVRTDTYTITIDMKKTFLNDKVSFDLSGTYNIVKADDGSVDNRSLNVNLNLAYKLPTYFQGYLTPVIYLRGNYSKTMDDVYSTSDETYQIYLVFSTTLPFSF</sequence>
<reference evidence="1" key="1">
    <citation type="submission" date="2022-11" db="EMBL/GenBank/DDBJ databases">
        <title>Candidatus Alkanophaga archaea from heated hydrothermal vent sediment oxidize petroleum alkanes.</title>
        <authorList>
            <person name="Zehnle H."/>
            <person name="Laso-Perez R."/>
            <person name="Lipp J."/>
            <person name="Teske A."/>
            <person name="Wegener G."/>
        </authorList>
    </citation>
    <scope>NUCLEOTIDE SEQUENCE</scope>
    <source>
        <strain evidence="1">MCA70</strain>
    </source>
</reference>
<protein>
    <submittedName>
        <fullName evidence="1">Uncharacterized protein</fullName>
    </submittedName>
</protein>
<gene>
    <name evidence="1" type="ORF">OD816_001381</name>
</gene>
<evidence type="ECO:0000313" key="2">
    <source>
        <dbReference type="Proteomes" id="UP001144110"/>
    </source>
</evidence>